<keyword evidence="3" id="KW-1185">Reference proteome</keyword>
<dbReference type="Proteomes" id="UP000439752">
    <property type="component" value="Unassembled WGS sequence"/>
</dbReference>
<evidence type="ECO:0000313" key="3">
    <source>
        <dbReference type="Proteomes" id="UP000439752"/>
    </source>
</evidence>
<feature type="domain" description="Uracil-DNA glycosylase-like" evidence="1">
    <location>
        <begin position="48"/>
        <end position="238"/>
    </location>
</feature>
<dbReference type="EMBL" id="CABWKQ010000016">
    <property type="protein sequence ID" value="VWX35268.1"/>
    <property type="molecule type" value="Genomic_DNA"/>
</dbReference>
<evidence type="ECO:0000259" key="1">
    <source>
        <dbReference type="Pfam" id="PF03167"/>
    </source>
</evidence>
<reference evidence="2 3" key="1">
    <citation type="submission" date="2019-10" db="EMBL/GenBank/DDBJ databases">
        <authorList>
            <person name="Karimi E."/>
        </authorList>
    </citation>
    <scope>NUCLEOTIDE SEQUENCE [LARGE SCALE GENOMIC DNA]</scope>
    <source>
        <strain evidence="2">Exiguobacterium sp. 9Y</strain>
    </source>
</reference>
<evidence type="ECO:0000313" key="2">
    <source>
        <dbReference type="EMBL" id="VWX35268.1"/>
    </source>
</evidence>
<protein>
    <recommendedName>
        <fullName evidence="1">Uracil-DNA glycosylase-like domain-containing protein</fullName>
    </recommendedName>
</protein>
<sequence>MIDSLTIFEQVIRDLPVDRSLTREDICTDDFLLQTEHELSVYYSPIGDYINPFAKVIIVGITPGLEQMRIAFEEMADALHHGVSLEEAEKIANYSASFSGVMRRNLVTMLDELDFATMLSIPTTATLFNEHQELLHATSILKHPVFYRGKNYSGHQPKIDRIPLLRHYAYEHFAAELNQLNEPALIIPLGRIVETTVRTLLHQGRIRKHFLLSGFPHPSGANGHRKRQFEDNRSYLNQQLIHYFTRSD</sequence>
<dbReference type="InterPro" id="IPR036895">
    <property type="entry name" value="Uracil-DNA_glycosylase-like_sf"/>
</dbReference>
<organism evidence="2 3">
    <name type="scientific">Exiguobacterium oxidotolerans</name>
    <dbReference type="NCBI Taxonomy" id="223958"/>
    <lineage>
        <taxon>Bacteria</taxon>
        <taxon>Bacillati</taxon>
        <taxon>Bacillota</taxon>
        <taxon>Bacilli</taxon>
        <taxon>Bacillales</taxon>
        <taxon>Bacillales Family XII. Incertae Sedis</taxon>
        <taxon>Exiguobacterium</taxon>
    </lineage>
</organism>
<accession>A0A653I8N8</accession>
<dbReference type="AlphaFoldDB" id="A0A653I8N8"/>
<name>A0A653I8N8_9BACL</name>
<proteinExistence type="predicted"/>
<dbReference type="RefSeq" id="WP_159173194.1">
    <property type="nucleotide sequence ID" value="NZ_LR732312.1"/>
</dbReference>
<dbReference type="InterPro" id="IPR005122">
    <property type="entry name" value="Uracil-DNA_glycosylase-like"/>
</dbReference>
<dbReference type="SUPFAM" id="SSF52141">
    <property type="entry name" value="Uracil-DNA glycosylase-like"/>
    <property type="match status" value="1"/>
</dbReference>
<dbReference type="Pfam" id="PF03167">
    <property type="entry name" value="UDG"/>
    <property type="match status" value="1"/>
</dbReference>
<gene>
    <name evidence="2" type="ORF">EXIGUO9Y_230047</name>
</gene>